<organism evidence="3 4">
    <name type="scientific">Astrephomene gubernaculifera</name>
    <dbReference type="NCBI Taxonomy" id="47775"/>
    <lineage>
        <taxon>Eukaryota</taxon>
        <taxon>Viridiplantae</taxon>
        <taxon>Chlorophyta</taxon>
        <taxon>core chlorophytes</taxon>
        <taxon>Chlorophyceae</taxon>
        <taxon>CS clade</taxon>
        <taxon>Chlamydomonadales</taxon>
        <taxon>Astrephomenaceae</taxon>
        <taxon>Astrephomene</taxon>
    </lineage>
</organism>
<accession>A0AAD3HHW1</accession>
<comment type="similarity">
    <text evidence="1">Belongs to the fatty acyl-CoA reductase family.</text>
</comment>
<evidence type="ECO:0000313" key="3">
    <source>
        <dbReference type="EMBL" id="GFR41151.1"/>
    </source>
</evidence>
<dbReference type="InterPro" id="IPR036291">
    <property type="entry name" value="NAD(P)-bd_dom_sf"/>
</dbReference>
<dbReference type="GO" id="GO:0102965">
    <property type="term" value="F:alcohol-forming long-chain fatty acyl-CoA reductase activity"/>
    <property type="evidence" value="ECO:0007669"/>
    <property type="project" value="UniProtKB-EC"/>
</dbReference>
<comment type="function">
    <text evidence="1">Catalyzes the reduction of fatty acyl-CoA to fatty alcohols.</text>
</comment>
<comment type="caution">
    <text evidence="3">The sequence shown here is derived from an EMBL/GenBank/DDBJ whole genome shotgun (WGS) entry which is preliminary data.</text>
</comment>
<sequence>MEYIAATFRYRSILLTGATTFLGSVALEQLIRVFGNDITRCYVLLRGQSAASAQERLSHLLASDLFSVVREQRKEALRKVEAVDGDITQPGLGLSEKDTQRLADVSVVIHCAAKIRLFDTIHDLLNANYIATRNLLDFTVARLPHVVAFVHTSSTSVGFGLPSGSTLEEVVYPLHLNDAPVDDARLASELLSMEPHAADVAANHLVRRWGLRVPYALTKRLAELLVQRYHEQGLPCAIVRPSNIVAVAG</sequence>
<dbReference type="InterPro" id="IPR013120">
    <property type="entry name" value="FAR_NAD-bd"/>
</dbReference>
<gene>
    <name evidence="3" type="ORF">Agub_g1815</name>
</gene>
<reference evidence="3 4" key="1">
    <citation type="journal article" date="2021" name="Sci. Rep.">
        <title>Genome sequencing of the multicellular alga Astrephomene provides insights into convergent evolution of germ-soma differentiation.</title>
        <authorList>
            <person name="Yamashita S."/>
            <person name="Yamamoto K."/>
            <person name="Matsuzaki R."/>
            <person name="Suzuki S."/>
            <person name="Yamaguchi H."/>
            <person name="Hirooka S."/>
            <person name="Minakuchi Y."/>
            <person name="Miyagishima S."/>
            <person name="Kawachi M."/>
            <person name="Toyoda A."/>
            <person name="Nozaki H."/>
        </authorList>
    </citation>
    <scope>NUCLEOTIDE SEQUENCE [LARGE SCALE GENOMIC DNA]</scope>
    <source>
        <strain evidence="3 4">NIES-4017</strain>
    </source>
</reference>
<dbReference type="SUPFAM" id="SSF51735">
    <property type="entry name" value="NAD(P)-binding Rossmann-fold domains"/>
    <property type="match status" value="1"/>
</dbReference>
<keyword evidence="1" id="KW-0444">Lipid biosynthesis</keyword>
<keyword evidence="1" id="KW-0521">NADP</keyword>
<dbReference type="GO" id="GO:0035336">
    <property type="term" value="P:long-chain fatty-acyl-CoA metabolic process"/>
    <property type="evidence" value="ECO:0007669"/>
    <property type="project" value="TreeGrafter"/>
</dbReference>
<keyword evidence="1" id="KW-0560">Oxidoreductase</keyword>
<name>A0AAD3HHW1_9CHLO</name>
<dbReference type="Gene3D" id="3.40.50.720">
    <property type="entry name" value="NAD(P)-binding Rossmann-like Domain"/>
    <property type="match status" value="1"/>
</dbReference>
<dbReference type="Pfam" id="PF07993">
    <property type="entry name" value="NAD_binding_4"/>
    <property type="match status" value="1"/>
</dbReference>
<proteinExistence type="inferred from homology"/>
<dbReference type="PANTHER" id="PTHR11011:SF45">
    <property type="entry name" value="FATTY ACYL-COA REDUCTASE CG8306-RELATED"/>
    <property type="match status" value="1"/>
</dbReference>
<evidence type="ECO:0000313" key="4">
    <source>
        <dbReference type="Proteomes" id="UP001054857"/>
    </source>
</evidence>
<comment type="catalytic activity">
    <reaction evidence="1">
        <text>a long-chain fatty acyl-CoA + 2 NADPH + 2 H(+) = a long-chain primary fatty alcohol + 2 NADP(+) + CoA</text>
        <dbReference type="Rhea" id="RHEA:52716"/>
        <dbReference type="ChEBI" id="CHEBI:15378"/>
        <dbReference type="ChEBI" id="CHEBI:57287"/>
        <dbReference type="ChEBI" id="CHEBI:57783"/>
        <dbReference type="ChEBI" id="CHEBI:58349"/>
        <dbReference type="ChEBI" id="CHEBI:77396"/>
        <dbReference type="ChEBI" id="CHEBI:83139"/>
        <dbReference type="EC" id="1.2.1.84"/>
    </reaction>
</comment>
<keyword evidence="1" id="KW-0443">Lipid metabolism</keyword>
<dbReference type="EC" id="1.2.1.84" evidence="1"/>
<dbReference type="InterPro" id="IPR026055">
    <property type="entry name" value="FAR"/>
</dbReference>
<evidence type="ECO:0000256" key="1">
    <source>
        <dbReference type="RuleBase" id="RU363097"/>
    </source>
</evidence>
<dbReference type="Proteomes" id="UP001054857">
    <property type="component" value="Unassembled WGS sequence"/>
</dbReference>
<keyword evidence="4" id="KW-1185">Reference proteome</keyword>
<feature type="domain" description="Thioester reductase (TE)" evidence="2">
    <location>
        <begin position="15"/>
        <end position="246"/>
    </location>
</feature>
<protein>
    <recommendedName>
        <fullName evidence="1">Fatty acyl-CoA reductase</fullName>
        <ecNumber evidence="1">1.2.1.84</ecNumber>
    </recommendedName>
</protein>
<dbReference type="GO" id="GO:0080019">
    <property type="term" value="F:alcohol-forming very long-chain fatty acyl-CoA reductase activity"/>
    <property type="evidence" value="ECO:0007669"/>
    <property type="project" value="InterPro"/>
</dbReference>
<dbReference type="AlphaFoldDB" id="A0AAD3HHW1"/>
<dbReference type="EMBL" id="BMAR01000001">
    <property type="protein sequence ID" value="GFR41151.1"/>
    <property type="molecule type" value="Genomic_DNA"/>
</dbReference>
<dbReference type="PANTHER" id="PTHR11011">
    <property type="entry name" value="MALE STERILITY PROTEIN 2-RELATED"/>
    <property type="match status" value="1"/>
</dbReference>
<feature type="non-terminal residue" evidence="3">
    <location>
        <position position="249"/>
    </location>
</feature>
<evidence type="ECO:0000259" key="2">
    <source>
        <dbReference type="Pfam" id="PF07993"/>
    </source>
</evidence>